<protein>
    <submittedName>
        <fullName evidence="2">Uncharacterized protein</fullName>
    </submittedName>
</protein>
<evidence type="ECO:0000313" key="3">
    <source>
        <dbReference type="Proteomes" id="UP000245390"/>
    </source>
</evidence>
<dbReference type="EMBL" id="QGGV01000001">
    <property type="protein sequence ID" value="PWK58476.1"/>
    <property type="molecule type" value="Genomic_DNA"/>
</dbReference>
<reference evidence="2 3" key="1">
    <citation type="submission" date="2018-05" db="EMBL/GenBank/DDBJ databases">
        <title>Genomic Encyclopedia of Type Strains, Phase IV (KMG-IV): sequencing the most valuable type-strain genomes for metagenomic binning, comparative biology and taxonomic classification.</title>
        <authorList>
            <person name="Goeker M."/>
        </authorList>
    </citation>
    <scope>NUCLEOTIDE SEQUENCE [LARGE SCALE GENOMIC DNA]</scope>
    <source>
        <strain evidence="2 3">DSM 103371</strain>
    </source>
</reference>
<name>A0A316GEV3_9RHOB</name>
<keyword evidence="1" id="KW-0732">Signal</keyword>
<evidence type="ECO:0000313" key="2">
    <source>
        <dbReference type="EMBL" id="PWK58476.1"/>
    </source>
</evidence>
<dbReference type="RefSeq" id="WP_109757365.1">
    <property type="nucleotide sequence ID" value="NZ_CP034588.1"/>
</dbReference>
<organism evidence="2 3">
    <name type="scientific">Silicimonas algicola</name>
    <dbReference type="NCBI Taxonomy" id="1826607"/>
    <lineage>
        <taxon>Bacteria</taxon>
        <taxon>Pseudomonadati</taxon>
        <taxon>Pseudomonadota</taxon>
        <taxon>Alphaproteobacteria</taxon>
        <taxon>Rhodobacterales</taxon>
        <taxon>Paracoccaceae</taxon>
    </lineage>
</organism>
<feature type="chain" id="PRO_5016311071" evidence="1">
    <location>
        <begin position="24"/>
        <end position="129"/>
    </location>
</feature>
<dbReference type="AlphaFoldDB" id="A0A316GEV3"/>
<comment type="caution">
    <text evidence="2">The sequence shown here is derived from an EMBL/GenBank/DDBJ whole genome shotgun (WGS) entry which is preliminary data.</text>
</comment>
<accession>A0A316GEV3</accession>
<dbReference type="Proteomes" id="UP000245390">
    <property type="component" value="Unassembled WGS sequence"/>
</dbReference>
<sequence>MTMNIKTLLVGAAALALTACGEATPSWNAEAGAFIDEGGFGNPTMHNMMAQKCAGQAKGYIVPDPVVALHPSSTAANPVYARGSIRCSGQLNGKYAQVIWQEYIRSAVPPSTLDGGGLQAIESAAGGGA</sequence>
<keyword evidence="3" id="KW-1185">Reference proteome</keyword>
<dbReference type="PROSITE" id="PS51257">
    <property type="entry name" value="PROKAR_LIPOPROTEIN"/>
    <property type="match status" value="1"/>
</dbReference>
<gene>
    <name evidence="2" type="ORF">C8D95_101290</name>
</gene>
<feature type="signal peptide" evidence="1">
    <location>
        <begin position="1"/>
        <end position="23"/>
    </location>
</feature>
<proteinExistence type="predicted"/>
<evidence type="ECO:0000256" key="1">
    <source>
        <dbReference type="SAM" id="SignalP"/>
    </source>
</evidence>